<reference evidence="2 3" key="1">
    <citation type="submission" date="2018-06" db="EMBL/GenBank/DDBJ databases">
        <title>Complete Genomes of Monosporascus.</title>
        <authorList>
            <person name="Robinson A.J."/>
            <person name="Natvig D.O."/>
        </authorList>
    </citation>
    <scope>NUCLEOTIDE SEQUENCE [LARGE SCALE GENOMIC DNA]</scope>
    <source>
        <strain evidence="2 3">CBS 110550</strain>
    </source>
</reference>
<gene>
    <name evidence="2" type="ORF">DL764_007552</name>
</gene>
<sequence length="584" mass="65412">MKPETVTTSADPGIELSKGPSPSDSYGPLTENRRQTYGNQEGSTSGISSSQLDQTPLAAGHKPLNLTVLGLEEDSKNKGGKFNINVTGALRDNGSSKEDSQRRKELDVGKSVDRSWEKAKITVGATDSQTGVGKGREMRTPKEPSGDAYPYYSQLGQRDLTIADAVPQQIPSLPRAEPQFLPLPAAATSGNETGSQEPAKHSAKPYKRMQKGEEDINMHNREESRFQTEKVTGSDILPVGTTFADTDRREEQKNEGPATLEDDFPAASELSSIMGESLFTTHQHISATDATDFTDLKLDDLPKLTFNEMLSAREIIVQVFLEDEKLGLLFRVTMQETFRGKNTLAVQLPILLSNYSRQLLQHSQENFCRDAAVFVGIQAKHISENILRRLNAMSLSDHPEPIPSLKEWEYNVNKYLKNLPTDFAQDDGDNDREDNIVSHLDQVKDFLRQGPPMQSLRDEFESFVMSHLDEEDHRHTAVVTEPNEPVCGNSDSANIPYYFETLPFLVDYIFGRFSFLFSEPPIPHGKVRLRWICNSSQTILNKALGYRKGIPSQSRVKELYRKPSKPSRIQLVLFLMGRRGYCII</sequence>
<comment type="caution">
    <text evidence="2">The sequence shown here is derived from an EMBL/GenBank/DDBJ whole genome shotgun (WGS) entry which is preliminary data.</text>
</comment>
<protein>
    <submittedName>
        <fullName evidence="2">Uncharacterized protein</fullName>
    </submittedName>
</protein>
<dbReference type="EMBL" id="QJNU01000526">
    <property type="protein sequence ID" value="RYO96073.1"/>
    <property type="molecule type" value="Genomic_DNA"/>
</dbReference>
<keyword evidence="3" id="KW-1185">Reference proteome</keyword>
<feature type="region of interest" description="Disordered" evidence="1">
    <location>
        <begin position="184"/>
        <end position="209"/>
    </location>
</feature>
<feature type="compositionally biased region" description="Basic and acidic residues" evidence="1">
    <location>
        <begin position="94"/>
        <end position="120"/>
    </location>
</feature>
<name>A0A4Q4T2A5_9PEZI</name>
<dbReference type="Proteomes" id="UP000293360">
    <property type="component" value="Unassembled WGS sequence"/>
</dbReference>
<feature type="region of interest" description="Disordered" evidence="1">
    <location>
        <begin position="1"/>
        <end position="59"/>
    </location>
</feature>
<feature type="compositionally biased region" description="Basic and acidic residues" evidence="1">
    <location>
        <begin position="134"/>
        <end position="145"/>
    </location>
</feature>
<feature type="compositionally biased region" description="Polar residues" evidence="1">
    <location>
        <begin position="1"/>
        <end position="10"/>
    </location>
</feature>
<proteinExistence type="predicted"/>
<dbReference type="AlphaFoldDB" id="A0A4Q4T2A5"/>
<dbReference type="OrthoDB" id="5431313at2759"/>
<evidence type="ECO:0000313" key="3">
    <source>
        <dbReference type="Proteomes" id="UP000293360"/>
    </source>
</evidence>
<feature type="region of interest" description="Disordered" evidence="1">
    <location>
        <begin position="71"/>
        <end position="149"/>
    </location>
</feature>
<feature type="compositionally biased region" description="Polar residues" evidence="1">
    <location>
        <begin position="35"/>
        <end position="54"/>
    </location>
</feature>
<evidence type="ECO:0000313" key="2">
    <source>
        <dbReference type="EMBL" id="RYO96073.1"/>
    </source>
</evidence>
<evidence type="ECO:0000256" key="1">
    <source>
        <dbReference type="SAM" id="MobiDB-lite"/>
    </source>
</evidence>
<organism evidence="2 3">
    <name type="scientific">Monosporascus ibericus</name>
    <dbReference type="NCBI Taxonomy" id="155417"/>
    <lineage>
        <taxon>Eukaryota</taxon>
        <taxon>Fungi</taxon>
        <taxon>Dikarya</taxon>
        <taxon>Ascomycota</taxon>
        <taxon>Pezizomycotina</taxon>
        <taxon>Sordariomycetes</taxon>
        <taxon>Xylariomycetidae</taxon>
        <taxon>Xylariales</taxon>
        <taxon>Xylariales incertae sedis</taxon>
        <taxon>Monosporascus</taxon>
    </lineage>
</organism>
<accession>A0A4Q4T2A5</accession>